<dbReference type="PANTHER" id="PTHR11606:SF13">
    <property type="entry name" value="GLUTAMATE DEHYDROGENASE 1, MITOCHONDRIAL"/>
    <property type="match status" value="1"/>
</dbReference>
<evidence type="ECO:0000259" key="8">
    <source>
        <dbReference type="SMART" id="SM00839"/>
    </source>
</evidence>
<dbReference type="InterPro" id="IPR014362">
    <property type="entry name" value="Glu_DH"/>
</dbReference>
<dbReference type="InterPro" id="IPR036291">
    <property type="entry name" value="NAD(P)-bd_dom_sf"/>
</dbReference>
<dbReference type="InterPro" id="IPR033524">
    <property type="entry name" value="Glu/Leu/Phe/Val_DH_AS"/>
</dbReference>
<sequence>MENPYQDAIKQLEEARPYLDAPADMVEQLKFPKRFIRKLLSVKMDDGKIRKFPAFRSQHNDARGPFKGGIRYHPQVNEAEMKALSLWMTWKCAVVGIPFGGAKGGVVVDPKTLSSGELERLSRAYMRVFAPYFGAWKDVPAPDLNTNAQIMAWMVDEYQKIQSQKSKVKSQNDESPYAVITGKPVALGGSLGREEATGFGGSIILKLLAAKLGLKKRHATIAIQGFGNVGYWFAHFADKAGFTVVAAGDSKGAVSVPKGLNPQLTLACKEEKGKIASCYCVGSVCDLRHGKAISDDELLTLDVDVLVPAAMEGVIGIHNVQSVRAKAIIEMANGPVTEAAAVVLRKKGVVLVPDILANAGGVTASYFEWVQNLSGYYWTKTLVFERLGEIMEAAFAAVWELAQEKKVDLHTAAYILAVQRVADAMMLRGHRAEGKGNF</sequence>
<protein>
    <recommendedName>
        <fullName evidence="3">Glutamate dehydrogenase</fullName>
    </recommendedName>
</protein>
<dbReference type="AlphaFoldDB" id="A0A1G1VQR8"/>
<dbReference type="PRINTS" id="PR00082">
    <property type="entry name" value="GLFDHDRGNASE"/>
</dbReference>
<accession>A0A1G1VQR8</accession>
<dbReference type="Proteomes" id="UP000179233">
    <property type="component" value="Unassembled WGS sequence"/>
</dbReference>
<evidence type="ECO:0000256" key="7">
    <source>
        <dbReference type="RuleBase" id="RU004417"/>
    </source>
</evidence>
<dbReference type="InterPro" id="IPR006097">
    <property type="entry name" value="Glu/Leu/Phe/Val/Trp_DH_dimer"/>
</dbReference>
<comment type="caution">
    <text evidence="9">The sequence shown here is derived from an EMBL/GenBank/DDBJ whole genome shotgun (WGS) entry which is preliminary data.</text>
</comment>
<proteinExistence type="inferred from homology"/>
<evidence type="ECO:0000256" key="1">
    <source>
        <dbReference type="ARBA" id="ARBA00006382"/>
    </source>
</evidence>
<dbReference type="PROSITE" id="PS00074">
    <property type="entry name" value="GLFV_DEHYDROGENASE"/>
    <property type="match status" value="1"/>
</dbReference>
<dbReference type="Pfam" id="PF00208">
    <property type="entry name" value="ELFV_dehydrog"/>
    <property type="match status" value="1"/>
</dbReference>
<feature type="domain" description="Glutamate/phenylalanine/leucine/valine/L-tryptophan dehydrogenase C-terminal" evidence="8">
    <location>
        <begin position="190"/>
        <end position="429"/>
    </location>
</feature>
<dbReference type="PANTHER" id="PTHR11606">
    <property type="entry name" value="GLUTAMATE DEHYDROGENASE"/>
    <property type="match status" value="1"/>
</dbReference>
<dbReference type="Gene3D" id="3.40.50.10860">
    <property type="entry name" value="Leucine Dehydrogenase, chain A, domain 1"/>
    <property type="match status" value="1"/>
</dbReference>
<dbReference type="GO" id="GO:0004352">
    <property type="term" value="F:glutamate dehydrogenase (NAD+) activity"/>
    <property type="evidence" value="ECO:0007669"/>
    <property type="project" value="TreeGrafter"/>
</dbReference>
<dbReference type="EMBL" id="MHCJ01000006">
    <property type="protein sequence ID" value="OGY17745.1"/>
    <property type="molecule type" value="Genomic_DNA"/>
</dbReference>
<dbReference type="CDD" id="cd01076">
    <property type="entry name" value="NAD_bind_1_Glu_DH"/>
    <property type="match status" value="1"/>
</dbReference>
<feature type="site" description="Important for catalysis" evidence="6">
    <location>
        <position position="143"/>
    </location>
</feature>
<reference evidence="9 10" key="1">
    <citation type="journal article" date="2016" name="Nat. Commun.">
        <title>Thousands of microbial genomes shed light on interconnected biogeochemical processes in an aquifer system.</title>
        <authorList>
            <person name="Anantharaman K."/>
            <person name="Brown C.T."/>
            <person name="Hug L.A."/>
            <person name="Sharon I."/>
            <person name="Castelle C.J."/>
            <person name="Probst A.J."/>
            <person name="Thomas B.C."/>
            <person name="Singh A."/>
            <person name="Wilkins M.J."/>
            <person name="Karaoz U."/>
            <person name="Brodie E.L."/>
            <person name="Williams K.H."/>
            <person name="Hubbard S.S."/>
            <person name="Banfield J.F."/>
        </authorList>
    </citation>
    <scope>NUCLEOTIDE SEQUENCE [LARGE SCALE GENOMIC DNA]</scope>
</reference>
<dbReference type="Pfam" id="PF02812">
    <property type="entry name" value="ELFV_dehydrog_N"/>
    <property type="match status" value="1"/>
</dbReference>
<evidence type="ECO:0000256" key="6">
    <source>
        <dbReference type="PIRSR" id="PIRSR000185-3"/>
    </source>
</evidence>
<evidence type="ECO:0000256" key="3">
    <source>
        <dbReference type="PIRNR" id="PIRNR000185"/>
    </source>
</evidence>
<dbReference type="InterPro" id="IPR046346">
    <property type="entry name" value="Aminoacid_DH-like_N_sf"/>
</dbReference>
<dbReference type="GO" id="GO:0000166">
    <property type="term" value="F:nucleotide binding"/>
    <property type="evidence" value="ECO:0007669"/>
    <property type="project" value="UniProtKB-KW"/>
</dbReference>
<dbReference type="InterPro" id="IPR033922">
    <property type="entry name" value="NAD_bind_Glu_DH"/>
</dbReference>
<feature type="binding site" evidence="5">
    <location>
        <position position="365"/>
    </location>
    <ligand>
        <name>substrate</name>
    </ligand>
</feature>
<evidence type="ECO:0000256" key="2">
    <source>
        <dbReference type="ARBA" id="ARBA00023002"/>
    </source>
</evidence>
<evidence type="ECO:0000313" key="9">
    <source>
        <dbReference type="EMBL" id="OGY17745.1"/>
    </source>
</evidence>
<comment type="similarity">
    <text evidence="1 3 7">Belongs to the Glu/Leu/Phe/Val dehydrogenases family.</text>
</comment>
<feature type="binding site" evidence="5">
    <location>
        <position position="197"/>
    </location>
    <ligand>
        <name>NAD(+)</name>
        <dbReference type="ChEBI" id="CHEBI:57540"/>
    </ligand>
</feature>
<keyword evidence="2 3" id="KW-0560">Oxidoreductase</keyword>
<feature type="binding site" evidence="5">
    <location>
        <position position="67"/>
    </location>
    <ligand>
        <name>substrate</name>
    </ligand>
</feature>
<keyword evidence="5" id="KW-0520">NAD</keyword>
<dbReference type="InterPro" id="IPR006095">
    <property type="entry name" value="Glu/Leu/Phe/Val/Trp_DH"/>
</dbReference>
<gene>
    <name evidence="9" type="ORF">A2786_00255</name>
</gene>
<dbReference type="InterPro" id="IPR006096">
    <property type="entry name" value="Glu/Leu/Phe/Val/Trp_DH_C"/>
</dbReference>
<keyword evidence="5" id="KW-0547">Nucleotide-binding</keyword>
<feature type="active site" description="Proton donor" evidence="4">
    <location>
        <position position="103"/>
    </location>
</feature>
<evidence type="ECO:0000256" key="4">
    <source>
        <dbReference type="PIRSR" id="PIRSR000185-1"/>
    </source>
</evidence>
<feature type="binding site" evidence="5">
    <location>
        <position position="228"/>
    </location>
    <ligand>
        <name>NAD(+)</name>
        <dbReference type="ChEBI" id="CHEBI:57540"/>
    </ligand>
</feature>
<dbReference type="SUPFAM" id="SSF51735">
    <property type="entry name" value="NAD(P)-binding Rossmann-fold domains"/>
    <property type="match status" value="1"/>
</dbReference>
<dbReference type="SMART" id="SM00839">
    <property type="entry name" value="ELFV_dehydrog"/>
    <property type="match status" value="1"/>
</dbReference>
<organism evidence="9 10">
    <name type="scientific">Candidatus Chisholmbacteria bacterium RIFCSPHIGHO2_01_FULL_52_32</name>
    <dbReference type="NCBI Taxonomy" id="1797591"/>
    <lineage>
        <taxon>Bacteria</taxon>
        <taxon>Candidatus Chisholmiibacteriota</taxon>
    </lineage>
</organism>
<evidence type="ECO:0000256" key="5">
    <source>
        <dbReference type="PIRSR" id="PIRSR000185-2"/>
    </source>
</evidence>
<dbReference type="SUPFAM" id="SSF53223">
    <property type="entry name" value="Aminoacid dehydrogenase-like, N-terminal domain"/>
    <property type="match status" value="1"/>
</dbReference>
<dbReference type="Gene3D" id="3.40.50.720">
    <property type="entry name" value="NAD(P)-binding Rossmann-like Domain"/>
    <property type="match status" value="1"/>
</dbReference>
<name>A0A1G1VQR8_9BACT</name>
<evidence type="ECO:0000313" key="10">
    <source>
        <dbReference type="Proteomes" id="UP000179233"/>
    </source>
</evidence>
<feature type="binding site" evidence="5">
    <location>
        <position position="91"/>
    </location>
    <ligand>
        <name>substrate</name>
    </ligand>
</feature>
<dbReference type="GO" id="GO:0006538">
    <property type="term" value="P:L-glutamate catabolic process"/>
    <property type="evidence" value="ECO:0007669"/>
    <property type="project" value="TreeGrafter"/>
</dbReference>
<dbReference type="PIRSF" id="PIRSF000185">
    <property type="entry name" value="Glu_DH"/>
    <property type="match status" value="1"/>
</dbReference>